<evidence type="ECO:0000313" key="3">
    <source>
        <dbReference type="Proteomes" id="UP000669133"/>
    </source>
</evidence>
<proteinExistence type="predicted"/>
<evidence type="ECO:0000313" key="2">
    <source>
        <dbReference type="EMBL" id="KAG5419802.1"/>
    </source>
</evidence>
<keyword evidence="3" id="KW-1185">Reference proteome</keyword>
<dbReference type="OrthoDB" id="3546279at2759"/>
<dbReference type="SUPFAM" id="SSF57701">
    <property type="entry name" value="Zn2/Cys6 DNA-binding domain"/>
    <property type="match status" value="1"/>
</dbReference>
<name>A0A8H7ZD99_9ASCO</name>
<gene>
    <name evidence="2" type="ORF">I9W82_001682</name>
</gene>
<feature type="domain" description="Zn(2)-C6 fungal-type" evidence="1">
    <location>
        <begin position="18"/>
        <end position="48"/>
    </location>
</feature>
<dbReference type="EMBL" id="JAEOAQ010000002">
    <property type="protein sequence ID" value="KAG5419802.1"/>
    <property type="molecule type" value="Genomic_DNA"/>
</dbReference>
<dbReference type="GO" id="GO:0000981">
    <property type="term" value="F:DNA-binding transcription factor activity, RNA polymerase II-specific"/>
    <property type="evidence" value="ECO:0007669"/>
    <property type="project" value="InterPro"/>
</dbReference>
<dbReference type="Pfam" id="PF00172">
    <property type="entry name" value="Zn_clus"/>
    <property type="match status" value="1"/>
</dbReference>
<dbReference type="RefSeq" id="XP_067548918.1">
    <property type="nucleotide sequence ID" value="XM_067690454.1"/>
</dbReference>
<organism evidence="2 3">
    <name type="scientific">Candida metapsilosis</name>
    <dbReference type="NCBI Taxonomy" id="273372"/>
    <lineage>
        <taxon>Eukaryota</taxon>
        <taxon>Fungi</taxon>
        <taxon>Dikarya</taxon>
        <taxon>Ascomycota</taxon>
        <taxon>Saccharomycotina</taxon>
        <taxon>Pichiomycetes</taxon>
        <taxon>Debaryomycetaceae</taxon>
        <taxon>Candida/Lodderomyces clade</taxon>
        <taxon>Candida</taxon>
    </lineage>
</organism>
<dbReference type="SMART" id="SM00066">
    <property type="entry name" value="GAL4"/>
    <property type="match status" value="1"/>
</dbReference>
<dbReference type="CDD" id="cd00067">
    <property type="entry name" value="GAL4"/>
    <property type="match status" value="1"/>
</dbReference>
<reference evidence="2 3" key="1">
    <citation type="submission" date="2020-12" db="EMBL/GenBank/DDBJ databases">
        <title>Effect of drift, selection, and recombination on the evolution of hybrid genomes in Candida yeast pathogens.</title>
        <authorList>
            <person name="Mixao V."/>
            <person name="Ksiezopolska E."/>
            <person name="Saus E."/>
            <person name="Boekhout T."/>
            <person name="Gacser A."/>
            <person name="Gabaldon T."/>
        </authorList>
    </citation>
    <scope>NUCLEOTIDE SEQUENCE [LARGE SCALE GENOMIC DNA]</scope>
    <source>
        <strain evidence="2 3">BP57</strain>
    </source>
</reference>
<dbReference type="Gene3D" id="4.10.240.10">
    <property type="entry name" value="Zn(2)-C6 fungal-type DNA-binding domain"/>
    <property type="match status" value="1"/>
</dbReference>
<sequence length="551" mass="62786">MPIVQETEKKKKKRSRNGCLSCKQLKIKCDEGKPSCEYCIHTQRQCVYATTARASKNRTQSNPLHFTNKAPLLDASSSSLSPTAKTTPFLVELDSINASPSTTTTTTATTPSPFDEQRSPSQILFGGQLSPRTKAILLQRGKEEYEPPTHVDFLTRSLVLNQASSMLGISRFELRLLNFFDMHCVNLFSFGVNEGIHNAWKYKVPHLFLESELVRQSMFSFAAVALGTTISLEEVRESDNKEKRARGNHEDEDIFDALLKEDTYDFDTMTKSNIYMKTTTHFLNTLAKAQEKINQVSASNSYSDPSTAKELTVSSILIFSFLGVQPHGLIKLISFNKEGLPPDEQETDMISVSRASRDVLLNCASTVFETELSGLLFFRVNQDLYSPPLKECQYPIIKYLLQGLYEFQDTSIADTDDNEVTINDTSSQYHTLQLTLDCLTKALFGCGYYKFPIPLFRFLMVIPEHFRQLLYSKHPYALKILYVYSCLCFVGRFQMYKNHNIWRDFVIWYGGTMGLNDDVERKLCSLVINEQFVVPNYEEFPCFDPMEVDAK</sequence>
<dbReference type="Proteomes" id="UP000669133">
    <property type="component" value="Unassembled WGS sequence"/>
</dbReference>
<dbReference type="PROSITE" id="PS50048">
    <property type="entry name" value="ZN2_CY6_FUNGAL_2"/>
    <property type="match status" value="1"/>
</dbReference>
<comment type="caution">
    <text evidence="2">The sequence shown here is derived from an EMBL/GenBank/DDBJ whole genome shotgun (WGS) entry which is preliminary data.</text>
</comment>
<protein>
    <recommendedName>
        <fullName evidence="1">Zn(2)-C6 fungal-type domain-containing protein</fullName>
    </recommendedName>
</protein>
<dbReference type="InterPro" id="IPR052400">
    <property type="entry name" value="Zn2-C6_fungal_TF"/>
</dbReference>
<accession>A0A8H7ZD99</accession>
<dbReference type="GO" id="GO:0008270">
    <property type="term" value="F:zinc ion binding"/>
    <property type="evidence" value="ECO:0007669"/>
    <property type="project" value="InterPro"/>
</dbReference>
<dbReference type="InterPro" id="IPR036864">
    <property type="entry name" value="Zn2-C6_fun-type_DNA-bd_sf"/>
</dbReference>
<dbReference type="AlphaFoldDB" id="A0A8H7ZD99"/>
<dbReference type="PROSITE" id="PS00463">
    <property type="entry name" value="ZN2_CY6_FUNGAL_1"/>
    <property type="match status" value="1"/>
</dbReference>
<dbReference type="GeneID" id="93650311"/>
<dbReference type="InterPro" id="IPR001138">
    <property type="entry name" value="Zn2Cys6_DnaBD"/>
</dbReference>
<dbReference type="PANTHER" id="PTHR47657:SF7">
    <property type="entry name" value="STEROL REGULATORY ELEMENT-BINDING PROTEIN ECM22"/>
    <property type="match status" value="1"/>
</dbReference>
<evidence type="ECO:0000259" key="1">
    <source>
        <dbReference type="PROSITE" id="PS50048"/>
    </source>
</evidence>
<dbReference type="PANTHER" id="PTHR47657">
    <property type="entry name" value="STEROL REGULATORY ELEMENT-BINDING PROTEIN ECM22"/>
    <property type="match status" value="1"/>
</dbReference>